<evidence type="ECO:0000256" key="7">
    <source>
        <dbReference type="HAMAP-Rule" id="MF_03229"/>
    </source>
</evidence>
<reference evidence="9" key="3">
    <citation type="submission" date="2025-09" db="UniProtKB">
        <authorList>
            <consortium name="Ensembl"/>
        </authorList>
    </citation>
    <scope>IDENTIFICATION</scope>
</reference>
<keyword evidence="2 7" id="KW-0812">Transmembrane</keyword>
<keyword evidence="5 7" id="KW-0472">Membrane</keyword>
<dbReference type="GO" id="GO:0017129">
    <property type="term" value="F:triglyceride binding"/>
    <property type="evidence" value="ECO:0007669"/>
    <property type="project" value="Ensembl"/>
</dbReference>
<dbReference type="InterPro" id="IPR046401">
    <property type="entry name" value="FITM1/2"/>
</dbReference>
<keyword evidence="10" id="KW-1185">Reference proteome</keyword>
<dbReference type="PANTHER" id="PTHR23129:SF3">
    <property type="entry name" value="FAT STORAGE-INDUCING TRANSMEMBRANE PROTEIN 1"/>
    <property type="match status" value="1"/>
</dbReference>
<keyword evidence="4 7" id="KW-1133">Transmembrane helix</keyword>
<feature type="transmembrane region" description="Helical" evidence="8">
    <location>
        <begin position="20"/>
        <end position="38"/>
    </location>
</feature>
<feature type="transmembrane region" description="Helical" evidence="8">
    <location>
        <begin position="250"/>
        <end position="272"/>
    </location>
</feature>
<comment type="similarity">
    <text evidence="7">Belongs to the FIT family. FIT1 subfamily.</text>
</comment>
<proteinExistence type="inferred from homology"/>
<evidence type="ECO:0000256" key="6">
    <source>
        <dbReference type="ARBA" id="ARBA00033768"/>
    </source>
</evidence>
<dbReference type="GO" id="GO:0005789">
    <property type="term" value="C:endoplasmic reticulum membrane"/>
    <property type="evidence" value="ECO:0007669"/>
    <property type="project" value="UniProtKB-SubCell"/>
</dbReference>
<feature type="active site" evidence="7">
    <location>
        <position position="244"/>
    </location>
</feature>
<gene>
    <name evidence="7 9" type="primary">FITM1</name>
    <name evidence="7" type="synonym">FIT1</name>
</gene>
<feature type="transmembrane region" description="Helical" evidence="8">
    <location>
        <begin position="95"/>
        <end position="114"/>
    </location>
</feature>
<feature type="transmembrane region" description="Helical" evidence="8">
    <location>
        <begin position="188"/>
        <end position="208"/>
    </location>
</feature>
<dbReference type="GO" id="GO:0140042">
    <property type="term" value="P:lipid droplet formation"/>
    <property type="evidence" value="ECO:0007669"/>
    <property type="project" value="UniProtKB-UniRule"/>
</dbReference>
<comment type="function">
    <text evidence="7">Plays an important role in the formation of lipid droplets (LDs), which are storage organelles at the center of lipid and energy homeostasis. Directly binds to diacylglycerol (DAGs) and triacylglycerol.</text>
</comment>
<dbReference type="PANTHER" id="PTHR23129">
    <property type="entry name" value="ACYL-COENZYME A DIPHOSPHATASE FITM2"/>
    <property type="match status" value="1"/>
</dbReference>
<evidence type="ECO:0000256" key="4">
    <source>
        <dbReference type="ARBA" id="ARBA00022989"/>
    </source>
</evidence>
<dbReference type="GO" id="GO:0008654">
    <property type="term" value="P:phospholipid biosynthetic process"/>
    <property type="evidence" value="ECO:0007669"/>
    <property type="project" value="InterPro"/>
</dbReference>
<dbReference type="GeneTree" id="ENSGT00530000063693"/>
<feature type="active site" evidence="7">
    <location>
        <position position="186"/>
    </location>
</feature>
<evidence type="ECO:0000313" key="10">
    <source>
        <dbReference type="Proteomes" id="UP000694520"/>
    </source>
</evidence>
<dbReference type="InterPro" id="IPR046402">
    <property type="entry name" value="FIT1"/>
</dbReference>
<evidence type="ECO:0000256" key="1">
    <source>
        <dbReference type="ARBA" id="ARBA00004477"/>
    </source>
</evidence>
<reference evidence="9" key="2">
    <citation type="submission" date="2025-08" db="UniProtKB">
        <authorList>
            <consortium name="Ensembl"/>
        </authorList>
    </citation>
    <scope>IDENTIFICATION</scope>
</reference>
<name>A0A8B9XUI4_BOSMU</name>
<dbReference type="InterPro" id="IPR019388">
    <property type="entry name" value="FIT"/>
</dbReference>
<feature type="site" description="Important for catalytic activity" evidence="7">
    <location>
        <position position="248"/>
    </location>
</feature>
<comment type="subcellular location">
    <subcellularLocation>
        <location evidence="1 7">Endoplasmic reticulum membrane</location>
        <topology evidence="1 7">Multi-pass membrane protein</topology>
    </subcellularLocation>
</comment>
<organism evidence="9 10">
    <name type="scientific">Bos mutus grunniens</name>
    <name type="common">Wild yak</name>
    <name type="synonym">Bos grunniens</name>
    <dbReference type="NCBI Taxonomy" id="30521"/>
    <lineage>
        <taxon>Eukaryota</taxon>
        <taxon>Metazoa</taxon>
        <taxon>Chordata</taxon>
        <taxon>Craniata</taxon>
        <taxon>Vertebrata</taxon>
        <taxon>Euteleostomi</taxon>
        <taxon>Mammalia</taxon>
        <taxon>Eutheria</taxon>
        <taxon>Laurasiatheria</taxon>
        <taxon>Artiodactyla</taxon>
        <taxon>Ruminantia</taxon>
        <taxon>Pecora</taxon>
        <taxon>Bovidae</taxon>
        <taxon>Bovinae</taxon>
        <taxon>Bos</taxon>
    </lineage>
</organism>
<evidence type="ECO:0000256" key="5">
    <source>
        <dbReference type="ARBA" id="ARBA00023136"/>
    </source>
</evidence>
<dbReference type="Ensembl" id="ENSBGRT00000028104.1">
    <property type="protein sequence ID" value="ENSBGRP00000024371.1"/>
    <property type="gene ID" value="ENSBGRG00000015307.1"/>
</dbReference>
<feature type="transmembrane region" description="Helical" evidence="8">
    <location>
        <begin position="58"/>
        <end position="75"/>
    </location>
</feature>
<sequence>MERGPVVGAGRGAGARIRALLGGLVRVLLWVASALLYFGSEQAARLLGSPCLRRLYHAWLAAVVIFGPLLQFHVNPRTIFASHGNFFNIKFVNSAWGWTCTFLGGFVLLVVFLATRRVAVTARHLSRLVVGAAVWRGAGRAFLLIEDLTGSCFEPLPQGLLLHELPDRRSCLAAGHQWRGYTVSSHTFLLTFCCLLMAEEAAVFAKYLAHGLPAGAPLRLVFLLNVLLLGLWNFLLLCTVIYFHQYTHKVVGICGYLCLVPHLWQLVSSALVSREPGHGLFPHPNSIHKHN</sequence>
<feature type="transmembrane region" description="Helical" evidence="8">
    <location>
        <begin position="220"/>
        <end position="243"/>
    </location>
</feature>
<evidence type="ECO:0000256" key="3">
    <source>
        <dbReference type="ARBA" id="ARBA00022824"/>
    </source>
</evidence>
<dbReference type="Proteomes" id="UP000694520">
    <property type="component" value="Chromosome 11"/>
</dbReference>
<accession>A0A8B9XUI4</accession>
<dbReference type="GO" id="GO:0045444">
    <property type="term" value="P:fat cell differentiation"/>
    <property type="evidence" value="ECO:0007669"/>
    <property type="project" value="Ensembl"/>
</dbReference>
<evidence type="ECO:0000256" key="2">
    <source>
        <dbReference type="ARBA" id="ARBA00022692"/>
    </source>
</evidence>
<protein>
    <recommendedName>
        <fullName evidence="6 7">Fat storage-inducing transmembrane protein 1</fullName>
    </recommendedName>
    <alternativeName>
        <fullName evidence="7">Fat-inducing protein 1</fullName>
    </alternativeName>
</protein>
<dbReference type="GO" id="GO:0019992">
    <property type="term" value="F:diacylglycerol binding"/>
    <property type="evidence" value="ECO:0007669"/>
    <property type="project" value="Ensembl"/>
</dbReference>
<dbReference type="AlphaFoldDB" id="A0A8B9XUI4"/>
<dbReference type="HAMAP" id="MF_03229">
    <property type="entry name" value="FITM1"/>
    <property type="match status" value="1"/>
</dbReference>
<evidence type="ECO:0000313" key="9">
    <source>
        <dbReference type="Ensembl" id="ENSBGRP00000024371.1"/>
    </source>
</evidence>
<evidence type="ECO:0000256" key="8">
    <source>
        <dbReference type="SAM" id="Phobius"/>
    </source>
</evidence>
<reference evidence="9" key="1">
    <citation type="submission" date="2019-05" db="EMBL/GenBank/DDBJ databases">
        <authorList>
            <person name="Zhang S."/>
            <person name="Liu J."/>
        </authorList>
    </citation>
    <scope>NUCLEOTIDE SEQUENCE [LARGE SCALE GENOMIC DNA]</scope>
</reference>
<dbReference type="GO" id="GO:0010945">
    <property type="term" value="F:coenzyme A diphosphatase activity"/>
    <property type="evidence" value="ECO:0007669"/>
    <property type="project" value="InterPro"/>
</dbReference>
<keyword evidence="3 7" id="KW-0256">Endoplasmic reticulum</keyword>
<dbReference type="HAMAP" id="MF_03230">
    <property type="entry name" value="FITM2"/>
    <property type="match status" value="1"/>
</dbReference>